<gene>
    <name evidence="2" type="ORF">FCS21_07845</name>
</gene>
<reference evidence="2 3" key="1">
    <citation type="submission" date="2019-05" db="EMBL/GenBank/DDBJ databases">
        <title>Colwellia ponticola sp. nov., isolated from seawater.</title>
        <authorList>
            <person name="Yoon J.-H."/>
        </authorList>
    </citation>
    <scope>NUCLEOTIDE SEQUENCE [LARGE SCALE GENOMIC DNA]</scope>
    <source>
        <strain evidence="2 3">OISW-25</strain>
    </source>
</reference>
<dbReference type="Proteomes" id="UP000307702">
    <property type="component" value="Unassembled WGS sequence"/>
</dbReference>
<dbReference type="InterPro" id="IPR010753">
    <property type="entry name" value="DUF1330"/>
</dbReference>
<dbReference type="Gene3D" id="3.30.70.100">
    <property type="match status" value="1"/>
</dbReference>
<feature type="domain" description="DUF1330" evidence="1">
    <location>
        <begin position="6"/>
        <end position="92"/>
    </location>
</feature>
<dbReference type="EMBL" id="SZVP01000005">
    <property type="protein sequence ID" value="TMM45724.1"/>
    <property type="molecule type" value="Genomic_DNA"/>
</dbReference>
<evidence type="ECO:0000313" key="3">
    <source>
        <dbReference type="Proteomes" id="UP000307702"/>
    </source>
</evidence>
<evidence type="ECO:0000313" key="2">
    <source>
        <dbReference type="EMBL" id="TMM45724.1"/>
    </source>
</evidence>
<accession>A0A8H2PM82</accession>
<dbReference type="OrthoDB" id="5296554at2"/>
<proteinExistence type="predicted"/>
<dbReference type="AlphaFoldDB" id="A0A8H2PM82"/>
<dbReference type="InterPro" id="IPR011008">
    <property type="entry name" value="Dimeric_a/b-barrel"/>
</dbReference>
<evidence type="ECO:0000259" key="1">
    <source>
        <dbReference type="Pfam" id="PF07045"/>
    </source>
</evidence>
<organism evidence="2 3">
    <name type="scientific">Colwellia ponticola</name>
    <dbReference type="NCBI Taxonomy" id="2304625"/>
    <lineage>
        <taxon>Bacteria</taxon>
        <taxon>Pseudomonadati</taxon>
        <taxon>Pseudomonadota</taxon>
        <taxon>Gammaproteobacteria</taxon>
        <taxon>Alteromonadales</taxon>
        <taxon>Colwelliaceae</taxon>
        <taxon>Colwellia</taxon>
    </lineage>
</organism>
<comment type="caution">
    <text evidence="2">The sequence shown here is derived from an EMBL/GenBank/DDBJ whole genome shotgun (WGS) entry which is preliminary data.</text>
</comment>
<keyword evidence="3" id="KW-1185">Reference proteome</keyword>
<sequence>MTFERIMALEVVDDDLYQQYRDNMLPILHTFGGSFGYDFIVSKVLKAKTTKPINRLFTIDFPSKDTMEKFFADPAYLTVKDKYFKASVNAVTMISMHEKAET</sequence>
<dbReference type="SUPFAM" id="SSF54909">
    <property type="entry name" value="Dimeric alpha+beta barrel"/>
    <property type="match status" value="1"/>
</dbReference>
<name>A0A8H2PM82_9GAMM</name>
<dbReference type="RefSeq" id="WP_138622135.1">
    <property type="nucleotide sequence ID" value="NZ_SZVP01000005.1"/>
</dbReference>
<protein>
    <submittedName>
        <fullName evidence="2">DUF1330 domain-containing protein</fullName>
    </submittedName>
</protein>
<dbReference type="Pfam" id="PF07045">
    <property type="entry name" value="DUF1330"/>
    <property type="match status" value="1"/>
</dbReference>